<evidence type="ECO:0000313" key="7">
    <source>
        <dbReference type="EMBL" id="SON55590.1"/>
    </source>
</evidence>
<proteinExistence type="predicted"/>
<dbReference type="InterPro" id="IPR050493">
    <property type="entry name" value="FAD-dep_Monooxygenase_BioMet"/>
</dbReference>
<evidence type="ECO:0000259" key="6">
    <source>
        <dbReference type="Pfam" id="PF01494"/>
    </source>
</evidence>
<dbReference type="RefSeq" id="WP_197708125.1">
    <property type="nucleotide sequence ID" value="NZ_LT960614.1"/>
</dbReference>
<dbReference type="PRINTS" id="PR00420">
    <property type="entry name" value="RNGMNOXGNASE"/>
</dbReference>
<keyword evidence="5" id="KW-0503">Monooxygenase</keyword>
<dbReference type="GO" id="GO:0018669">
    <property type="term" value="F:3-hydroxybenzoate 6-monooxygenase activity"/>
    <property type="evidence" value="ECO:0007669"/>
    <property type="project" value="UniProtKB-EC"/>
</dbReference>
<evidence type="ECO:0000256" key="2">
    <source>
        <dbReference type="ARBA" id="ARBA00022630"/>
    </source>
</evidence>
<keyword evidence="3" id="KW-0274">FAD</keyword>
<keyword evidence="2" id="KW-0285">Flavoprotein</keyword>
<gene>
    <name evidence="7" type="primary">nagX</name>
    <name evidence="7" type="ORF">HDIA_2049</name>
</gene>
<evidence type="ECO:0000313" key="8">
    <source>
        <dbReference type="Proteomes" id="UP000223606"/>
    </source>
</evidence>
<dbReference type="EC" id="1.14.13.24" evidence="7"/>
<reference evidence="8" key="1">
    <citation type="submission" date="2017-09" db="EMBL/GenBank/DDBJ databases">
        <title>Genome sequence of Nannocystis excedens DSM 71.</title>
        <authorList>
            <person name="Blom J."/>
        </authorList>
    </citation>
    <scope>NUCLEOTIDE SEQUENCE [LARGE SCALE GENOMIC DNA]</scope>
    <source>
        <strain evidence="8">type strain: E19</strain>
    </source>
</reference>
<dbReference type="PANTHER" id="PTHR13789">
    <property type="entry name" value="MONOOXYGENASE"/>
    <property type="match status" value="1"/>
</dbReference>
<dbReference type="Gene3D" id="3.50.50.60">
    <property type="entry name" value="FAD/NAD(P)-binding domain"/>
    <property type="match status" value="1"/>
</dbReference>
<dbReference type="PANTHER" id="PTHR13789:SF318">
    <property type="entry name" value="GERANYLGERANYL DIPHOSPHATE REDUCTASE"/>
    <property type="match status" value="1"/>
</dbReference>
<comment type="cofactor">
    <cofactor evidence="1">
        <name>FAD</name>
        <dbReference type="ChEBI" id="CHEBI:57692"/>
    </cofactor>
</comment>
<dbReference type="Proteomes" id="UP000223606">
    <property type="component" value="Chromosome 1"/>
</dbReference>
<name>A0A2C9D5X2_9HYPH</name>
<dbReference type="SUPFAM" id="SSF54373">
    <property type="entry name" value="FAD-linked reductases, C-terminal domain"/>
    <property type="match status" value="1"/>
</dbReference>
<keyword evidence="8" id="KW-1185">Reference proteome</keyword>
<dbReference type="Pfam" id="PF01494">
    <property type="entry name" value="FAD_binding_3"/>
    <property type="match status" value="1"/>
</dbReference>
<evidence type="ECO:0000256" key="3">
    <source>
        <dbReference type="ARBA" id="ARBA00022827"/>
    </source>
</evidence>
<protein>
    <submittedName>
        <fullName evidence="7">3-hydroxybenzoate 6-hydroxylase</fullName>
        <ecNumber evidence="7">1.14.13.24</ecNumber>
    </submittedName>
</protein>
<dbReference type="GO" id="GO:0071949">
    <property type="term" value="F:FAD binding"/>
    <property type="evidence" value="ECO:0007669"/>
    <property type="project" value="InterPro"/>
</dbReference>
<organism evidence="7 8">
    <name type="scientific">Hartmannibacter diazotrophicus</name>
    <dbReference type="NCBI Taxonomy" id="1482074"/>
    <lineage>
        <taxon>Bacteria</taxon>
        <taxon>Pseudomonadati</taxon>
        <taxon>Pseudomonadota</taxon>
        <taxon>Alphaproteobacteria</taxon>
        <taxon>Hyphomicrobiales</taxon>
        <taxon>Pleomorphomonadaceae</taxon>
        <taxon>Hartmannibacter</taxon>
    </lineage>
</organism>
<dbReference type="SUPFAM" id="SSF51905">
    <property type="entry name" value="FAD/NAD(P)-binding domain"/>
    <property type="match status" value="1"/>
</dbReference>
<evidence type="ECO:0000256" key="1">
    <source>
        <dbReference type="ARBA" id="ARBA00001974"/>
    </source>
</evidence>
<dbReference type="EMBL" id="LT960614">
    <property type="protein sequence ID" value="SON55590.1"/>
    <property type="molecule type" value="Genomic_DNA"/>
</dbReference>
<dbReference type="InterPro" id="IPR036188">
    <property type="entry name" value="FAD/NAD-bd_sf"/>
</dbReference>
<dbReference type="KEGG" id="hdi:HDIA_2049"/>
<feature type="domain" description="FAD-binding" evidence="6">
    <location>
        <begin position="5"/>
        <end position="352"/>
    </location>
</feature>
<dbReference type="AlphaFoldDB" id="A0A2C9D5X2"/>
<evidence type="ECO:0000256" key="4">
    <source>
        <dbReference type="ARBA" id="ARBA00023002"/>
    </source>
</evidence>
<evidence type="ECO:0000256" key="5">
    <source>
        <dbReference type="ARBA" id="ARBA00023033"/>
    </source>
</evidence>
<dbReference type="InterPro" id="IPR002938">
    <property type="entry name" value="FAD-bd"/>
</dbReference>
<sequence>MSFDADALIVGAGVAGLTLALVLARQGRQVVLAERASALSEVGAGIQISPNAAHVLLALGLGPELARKGVAIEALRVFDARLNQPIATLPLGASAASRYGAPYWNFHRADLQSVLLDAVRAEPNIALKLDCPLGEAQETEDGVAARLGMEDKPVRVPVLIGADGVRSEVRTRLLGGAPARYSGKIAFRATTPAESLPDGQRDQLLGETNLWMGAGRHLVHYPVRSARELNLVAILAADWREEGWDHPASPVDVLSCYQDWPRQVRHLLGLPKTWRKWALCAVDPSGPWARGRIALMGDAAHAMLPTAAQGGAMAIEDAAVLGSLLFGHGDIPQALKRYEAMRGARVRRVIDTANRNVEVYGFSGLKAFARNAAIGLFGEVGLRSRMDWIYGWKPPELAAETSLPRSA</sequence>
<accession>A0A2C9D5X2</accession>
<keyword evidence="4 7" id="KW-0560">Oxidoreductase</keyword>